<protein>
    <recommendedName>
        <fullName evidence="4">Chromosome partitioning protein ParA</fullName>
    </recommendedName>
</protein>
<evidence type="ECO:0008006" key="4">
    <source>
        <dbReference type="Google" id="ProtNLM"/>
    </source>
</evidence>
<keyword evidence="1" id="KW-0175">Coiled coil</keyword>
<evidence type="ECO:0000256" key="1">
    <source>
        <dbReference type="SAM" id="Coils"/>
    </source>
</evidence>
<dbReference type="EMBL" id="JAEHTE010000002">
    <property type="protein sequence ID" value="MBI6882807.1"/>
    <property type="molecule type" value="Genomic_DNA"/>
</dbReference>
<feature type="coiled-coil region" evidence="1">
    <location>
        <begin position="229"/>
        <end position="263"/>
    </location>
</feature>
<evidence type="ECO:0000313" key="2">
    <source>
        <dbReference type="EMBL" id="MBI6882807.1"/>
    </source>
</evidence>
<sequence>MKKKSKPRYGIRHYAMVNSGSHLMSLFPMNGPLSIAGQNNLGKTQALQSMQWLFFADQRHMDFGSHDLKTSRAFYFPSDNSYLLMEVWLPDGVFIVGAHGKGAGFANDYELFVAKGELDMADLSVDGMLRPYKSLFSHWAGKGIEVLHLSREEMRQMLYGEFVKVKHGRWDVTLVPLANSNERRYQVFRQVYRNLLTQQTLKSKEMKDLILNIFSDKLSNSQLNFLEVKEKAFRNYNLHSDEIQRLENRRDDIIKLCNEQANRDEKMESGAFLRRELSVNLKNAVQRLPAMIEQQTALLNQQREEKAALDSTQANRIRSLEDLIGQRGRLAQIAQEIGELTHKTSLTNRESVESSIARLNSEHAVLAEQISQADTLQASAVSRKIDEVKRNIKRLEARLAALKSNDHLFKKTSLTDDEKRQISRVIRSEVFTLPSSALVEHEPGAFQDFLTSCLKPVSGGMLHGDGFDLNLEDIEGQQFHTENPKDIQGQIALERSSLQQLEGQMQVANDQESARARLASLAADLKKYQGYLHDYDRLESLIARHDGVESELDEKDAALADLRAQIESFKDELEASNASLALVDSELKKSKENQKLLNDVQRSRHMQYNVFGEFAGDDSMFERDLVEYDFREAETRLEALSHAIGSIDLSISSCRERIMTDLPSLSEHTDSSALSAKAKERLDSLPQMKELQKRLHEESIAKLSGALSDLSQNYQTLEHEIFQFNKRINTRQVSNLRRISIHLRKNEPVLDAIGTLLDHLANTEAQKNDLFTRESVAITSSELNRAMDRLTKAVEGGRDGNLELCDLFELSFGMVDVNGKEVICDKLDELASTGTNLTIKPLLYMSMIRFMTDRTAKESYLPFYIDEVASVDDNNQKAVISYCEDLCFTPVFSSVDPCTTVAYSVNLAECLTDNNRVYVTPDDWQRYEHIDAGDSSDTTEEQMALI</sequence>
<feature type="coiled-coil region" evidence="1">
    <location>
        <begin position="378"/>
        <end position="405"/>
    </location>
</feature>
<accession>A0A8I1EB79</accession>
<gene>
    <name evidence="2" type="ORF">JEU22_02685</name>
</gene>
<organism evidence="2 3">
    <name type="scientific">Pseudomonas putida</name>
    <name type="common">Arthrobacter siderocapsulatus</name>
    <dbReference type="NCBI Taxonomy" id="303"/>
    <lineage>
        <taxon>Bacteria</taxon>
        <taxon>Pseudomonadati</taxon>
        <taxon>Pseudomonadota</taxon>
        <taxon>Gammaproteobacteria</taxon>
        <taxon>Pseudomonadales</taxon>
        <taxon>Pseudomonadaceae</taxon>
        <taxon>Pseudomonas</taxon>
    </lineage>
</organism>
<name>A0A8I1EB79_PSEPU</name>
<evidence type="ECO:0000313" key="3">
    <source>
        <dbReference type="Proteomes" id="UP000637061"/>
    </source>
</evidence>
<reference evidence="2" key="1">
    <citation type="submission" date="2020-12" db="EMBL/GenBank/DDBJ databases">
        <title>Enhanced detection system for hospital associated transmission using whole genome sequencing surveillance.</title>
        <authorList>
            <person name="Harrison L.H."/>
            <person name="Van Tyne D."/>
            <person name="Marsh J.W."/>
            <person name="Griffith M.P."/>
            <person name="Snyder D.J."/>
            <person name="Cooper V.S."/>
            <person name="Mustapha M."/>
        </authorList>
    </citation>
    <scope>NUCLEOTIDE SEQUENCE</scope>
    <source>
        <strain evidence="2">PSB00042</strain>
    </source>
</reference>
<proteinExistence type="predicted"/>
<dbReference type="Proteomes" id="UP000637061">
    <property type="component" value="Unassembled WGS sequence"/>
</dbReference>
<comment type="caution">
    <text evidence="2">The sequence shown here is derived from an EMBL/GenBank/DDBJ whole genome shotgun (WGS) entry which is preliminary data.</text>
</comment>
<feature type="coiled-coil region" evidence="1">
    <location>
        <begin position="700"/>
        <end position="727"/>
    </location>
</feature>
<dbReference type="RefSeq" id="WP_198746432.1">
    <property type="nucleotide sequence ID" value="NZ_JAEHTE010000002.1"/>
</dbReference>
<feature type="coiled-coil region" evidence="1">
    <location>
        <begin position="545"/>
        <end position="579"/>
    </location>
</feature>
<dbReference type="AlphaFoldDB" id="A0A8I1EB79"/>